<keyword evidence="3" id="KW-1185">Reference proteome</keyword>
<protein>
    <recommendedName>
        <fullName evidence="1">HP domain-containing protein</fullName>
    </recommendedName>
</protein>
<organism evidence="2 3">
    <name type="scientific">Polarella glacialis</name>
    <name type="common">Dinoflagellate</name>
    <dbReference type="NCBI Taxonomy" id="89957"/>
    <lineage>
        <taxon>Eukaryota</taxon>
        <taxon>Sar</taxon>
        <taxon>Alveolata</taxon>
        <taxon>Dinophyceae</taxon>
        <taxon>Suessiales</taxon>
        <taxon>Suessiaceae</taxon>
        <taxon>Polarella</taxon>
    </lineage>
</organism>
<dbReference type="Gene3D" id="1.10.950.10">
    <property type="entry name" value="Villin headpiece domain"/>
    <property type="match status" value="1"/>
</dbReference>
<dbReference type="SMART" id="SM00153">
    <property type="entry name" value="VHP"/>
    <property type="match status" value="1"/>
</dbReference>
<sequence>KRFREIEAAVQDAAAAVRSTGFAVSESDMEFARERCLLAQDFQGMREQARKVFLCEAAVDQAALSATNLGRPLTYSLLNLARSAALNCTDVRYEAILAKAEQVLCLDKSVYVFTVNEWRRKGLDLVLSLSTLGGSCLEMTVRQGMLAQDLTAQVLNRVQNGHDLYDSLGCRIGFEWSSHPREIEVLKMRKNPDGSRSWCREKKHLAPAAVVKLIRPQGSILEASRRLPEALEYETDSDGCSDDADSEFYPLAVLTGGAWKHLGLQGATRWKHVREQEFLQLFGMSKASFDRLPSWKQLPFKKKHGLF</sequence>
<dbReference type="GO" id="GO:0007010">
    <property type="term" value="P:cytoskeleton organization"/>
    <property type="evidence" value="ECO:0007669"/>
    <property type="project" value="InterPro"/>
</dbReference>
<dbReference type="AlphaFoldDB" id="A0A813HU12"/>
<dbReference type="SUPFAM" id="SSF47050">
    <property type="entry name" value="VHP, Villin headpiece domain"/>
    <property type="match status" value="1"/>
</dbReference>
<dbReference type="Pfam" id="PF02209">
    <property type="entry name" value="VHP"/>
    <property type="match status" value="1"/>
</dbReference>
<gene>
    <name evidence="2" type="ORF">PGLA1383_LOCUS55921</name>
</gene>
<evidence type="ECO:0000313" key="3">
    <source>
        <dbReference type="Proteomes" id="UP000654075"/>
    </source>
</evidence>
<accession>A0A813HU12</accession>
<dbReference type="GO" id="GO:0003779">
    <property type="term" value="F:actin binding"/>
    <property type="evidence" value="ECO:0007669"/>
    <property type="project" value="InterPro"/>
</dbReference>
<comment type="caution">
    <text evidence="2">The sequence shown here is derived from an EMBL/GenBank/DDBJ whole genome shotgun (WGS) entry which is preliminary data.</text>
</comment>
<dbReference type="InterPro" id="IPR036886">
    <property type="entry name" value="Villin_headpiece_dom_sf"/>
</dbReference>
<reference evidence="2" key="1">
    <citation type="submission" date="2021-02" db="EMBL/GenBank/DDBJ databases">
        <authorList>
            <person name="Dougan E. K."/>
            <person name="Rhodes N."/>
            <person name="Thang M."/>
            <person name="Chan C."/>
        </authorList>
    </citation>
    <scope>NUCLEOTIDE SEQUENCE</scope>
</reference>
<dbReference type="Proteomes" id="UP000654075">
    <property type="component" value="Unassembled WGS sequence"/>
</dbReference>
<feature type="non-terminal residue" evidence="2">
    <location>
        <position position="307"/>
    </location>
</feature>
<proteinExistence type="predicted"/>
<dbReference type="OrthoDB" id="1746725at2759"/>
<feature type="domain" description="HP" evidence="1">
    <location>
        <begin position="243"/>
        <end position="307"/>
    </location>
</feature>
<dbReference type="EMBL" id="CAJNNV010032847">
    <property type="protein sequence ID" value="CAE8641200.1"/>
    <property type="molecule type" value="Genomic_DNA"/>
</dbReference>
<name>A0A813HU12_POLGL</name>
<dbReference type="InterPro" id="IPR003128">
    <property type="entry name" value="Villin_headpiece"/>
</dbReference>
<dbReference type="PROSITE" id="PS51089">
    <property type="entry name" value="HP"/>
    <property type="match status" value="1"/>
</dbReference>
<evidence type="ECO:0000313" key="2">
    <source>
        <dbReference type="EMBL" id="CAE8641200.1"/>
    </source>
</evidence>
<evidence type="ECO:0000259" key="1">
    <source>
        <dbReference type="PROSITE" id="PS51089"/>
    </source>
</evidence>